<dbReference type="Pfam" id="PF04338">
    <property type="entry name" value="DUF481"/>
    <property type="match status" value="1"/>
</dbReference>
<evidence type="ECO:0000313" key="2">
    <source>
        <dbReference type="EMBL" id="MUL27388.1"/>
    </source>
</evidence>
<dbReference type="RefSeq" id="WP_155715380.1">
    <property type="nucleotide sequence ID" value="NZ_VVIQ01000003.1"/>
</dbReference>
<accession>A0A7C9HDG2</accession>
<dbReference type="Proteomes" id="UP000482295">
    <property type="component" value="Unassembled WGS sequence"/>
</dbReference>
<evidence type="ECO:0000256" key="1">
    <source>
        <dbReference type="SAM" id="SignalP"/>
    </source>
</evidence>
<evidence type="ECO:0000313" key="3">
    <source>
        <dbReference type="Proteomes" id="UP000482295"/>
    </source>
</evidence>
<comment type="caution">
    <text evidence="2">The sequence shown here is derived from an EMBL/GenBank/DDBJ whole genome shotgun (WGS) entry which is preliminary data.</text>
</comment>
<gene>
    <name evidence="2" type="ORF">F0475_03480</name>
</gene>
<protein>
    <submittedName>
        <fullName evidence="2">DUF481 domain-containing protein</fullName>
    </submittedName>
</protein>
<keyword evidence="3" id="KW-1185">Reference proteome</keyword>
<feature type="signal peptide" evidence="1">
    <location>
        <begin position="1"/>
        <end position="20"/>
    </location>
</feature>
<keyword evidence="1" id="KW-0732">Signal</keyword>
<reference evidence="2 3" key="1">
    <citation type="submission" date="2019-09" db="EMBL/GenBank/DDBJ databases">
        <title>Prevotella A2879 sp. nov., isolated from an abscess of a patient.</title>
        <authorList>
            <person name="Buhl M."/>
            <person name="Oberhettinger P."/>
        </authorList>
    </citation>
    <scope>NUCLEOTIDE SEQUENCE [LARGE SCALE GENOMIC DNA]</scope>
    <source>
        <strain evidence="2 3">A2879</strain>
    </source>
</reference>
<dbReference type="InterPro" id="IPR007433">
    <property type="entry name" value="DUF481"/>
</dbReference>
<name>A0A7C9HDG2_9BACT</name>
<feature type="chain" id="PRO_5028900494" evidence="1">
    <location>
        <begin position="21"/>
        <end position="260"/>
    </location>
</feature>
<organism evidence="2 3">
    <name type="scientific">Prevotella vespertina</name>
    <dbReference type="NCBI Taxonomy" id="2608404"/>
    <lineage>
        <taxon>Bacteria</taxon>
        <taxon>Pseudomonadati</taxon>
        <taxon>Bacteroidota</taxon>
        <taxon>Bacteroidia</taxon>
        <taxon>Bacteroidales</taxon>
        <taxon>Prevotellaceae</taxon>
        <taxon>Prevotella</taxon>
    </lineage>
</organism>
<dbReference type="AlphaFoldDB" id="A0A7C9HDG2"/>
<proteinExistence type="predicted"/>
<sequence>MKKTLTLVLLALLLSIPSYAQMLFTENLTLSIDSAKTIQGSLLPVVDFKTEQQNILTVKNTANLNVLIKHKRVINLINKLEFSTYGKQVTVSGGHVHMEYRYLLSRAFEVYPYAESQWAGSRGLEFKVSTGLQSRYRLVNKERFLMFAAAGVFYEFEKWKDPTSSAPTLYACSRSIKTHIALSFQHHISDHWSLTATAIHQGKPDSYFKKARFGGAVDLLYKITPAIGINGAYRLIYDTAPIVPIRKSYTSVEAGLAINF</sequence>
<dbReference type="EMBL" id="VVIQ01000003">
    <property type="protein sequence ID" value="MUL27388.1"/>
    <property type="molecule type" value="Genomic_DNA"/>
</dbReference>